<dbReference type="KEGG" id="sfc:Spiaf_0883"/>
<dbReference type="Proteomes" id="UP000007383">
    <property type="component" value="Chromosome"/>
</dbReference>
<dbReference type="Pfam" id="PF14281">
    <property type="entry name" value="PDDEXK_4"/>
    <property type="match status" value="1"/>
</dbReference>
<evidence type="ECO:0008006" key="3">
    <source>
        <dbReference type="Google" id="ProtNLM"/>
    </source>
</evidence>
<keyword evidence="2" id="KW-1185">Reference proteome</keyword>
<dbReference type="STRING" id="889378.Spiaf_0883"/>
<dbReference type="HOGENOM" id="CLU_677766_0_0_12"/>
<name>H9UHI0_SPIAZ</name>
<dbReference type="PATRIC" id="fig|889378.3.peg.881"/>
<organism evidence="1 2">
    <name type="scientific">Spirochaeta africana (strain ATCC 700263 / DSM 8902 / Z-7692)</name>
    <dbReference type="NCBI Taxonomy" id="889378"/>
    <lineage>
        <taxon>Bacteria</taxon>
        <taxon>Pseudomonadati</taxon>
        <taxon>Spirochaetota</taxon>
        <taxon>Spirochaetia</taxon>
        <taxon>Spirochaetales</taxon>
        <taxon>Spirochaetaceae</taxon>
        <taxon>Spirochaeta</taxon>
    </lineage>
</organism>
<dbReference type="AlphaFoldDB" id="H9UHI0"/>
<protein>
    <recommendedName>
        <fullName evidence="3">PD-(D/E)XK nuclease superfamily protein</fullName>
    </recommendedName>
</protein>
<evidence type="ECO:0000313" key="2">
    <source>
        <dbReference type="Proteomes" id="UP000007383"/>
    </source>
</evidence>
<dbReference type="RefSeq" id="WP_014454968.1">
    <property type="nucleotide sequence ID" value="NC_017098.1"/>
</dbReference>
<gene>
    <name evidence="1" type="ordered locus">Spiaf_0883</name>
</gene>
<accession>H9UHI0</accession>
<sequence length="406" mass="46961">MGDKKHFLDFFQKELAAGIVRSKDFLEAQLAHSHELSRIRHEYKINTELGFNIFSSVAKHYRYENFHSDIIKNILDPNTERIGTKEHIRILVNLLNDKFNGKKEIVLHCTSNLTVMREEGRIDVLIHDGKNAIIIENKINEADDQADQIPRYYQRCMERDLKVQAIIYLPRLSVAPSYDYSEVFQEYTAEIKKLMYVLPAVTSRTDAGIAAPDFAHDFLDRCVEAAKQEDNYLRTVYLEEYSMLVKYIGGTAMSEETDKKILRNILASGDSIQTMRDLSEVWGNRSSLIPKVIFDEIKKIPGFHGHPDEPEMTVFKKIDDEVGIGFSKERSLGYVYSGDTTLEDNKLVNRLQELINQVSFPDWFSSVQHNHVWVYRDLEGERVDVPLDDMIQQITTVLGELEKVYI</sequence>
<dbReference type="EMBL" id="CP003282">
    <property type="protein sequence ID" value="AFG36973.1"/>
    <property type="molecule type" value="Genomic_DNA"/>
</dbReference>
<proteinExistence type="predicted"/>
<evidence type="ECO:0000313" key="1">
    <source>
        <dbReference type="EMBL" id="AFG36973.1"/>
    </source>
</evidence>
<dbReference type="eggNOG" id="ENOG5030UZN">
    <property type="taxonomic scope" value="Bacteria"/>
</dbReference>
<reference evidence="2" key="1">
    <citation type="journal article" date="2013" name="Stand. Genomic Sci.">
        <title>Complete genome sequence of the halophilic bacterium Spirochaeta africana type strain (Z-7692(T)) from the alkaline Lake Magadi in the East African Rift.</title>
        <authorList>
            <person name="Liolos K."/>
            <person name="Abt B."/>
            <person name="Scheuner C."/>
            <person name="Teshima H."/>
            <person name="Held B."/>
            <person name="Lapidus A."/>
            <person name="Nolan M."/>
            <person name="Lucas S."/>
            <person name="Deshpande S."/>
            <person name="Cheng J.F."/>
            <person name="Tapia R."/>
            <person name="Goodwin L.A."/>
            <person name="Pitluck S."/>
            <person name="Pagani I."/>
            <person name="Ivanova N."/>
            <person name="Mavromatis K."/>
            <person name="Mikhailova N."/>
            <person name="Huntemann M."/>
            <person name="Pati A."/>
            <person name="Chen A."/>
            <person name="Palaniappan K."/>
            <person name="Land M."/>
            <person name="Rohde M."/>
            <person name="Tindall B.J."/>
            <person name="Detter J.C."/>
            <person name="Goker M."/>
            <person name="Bristow J."/>
            <person name="Eisen J.A."/>
            <person name="Markowitz V."/>
            <person name="Hugenholtz P."/>
            <person name="Woyke T."/>
            <person name="Klenk H.P."/>
            <person name="Kyrpides N.C."/>
        </authorList>
    </citation>
    <scope>NUCLEOTIDE SEQUENCE</scope>
    <source>
        <strain evidence="2">ATCC 700263 / DSM 8902 / Z-7692</strain>
    </source>
</reference>
<dbReference type="InterPro" id="IPR029470">
    <property type="entry name" value="PDDEXK_4"/>
</dbReference>